<evidence type="ECO:0000256" key="1">
    <source>
        <dbReference type="SAM" id="SignalP"/>
    </source>
</evidence>
<dbReference type="OrthoDB" id="3695479at2"/>
<organism evidence="2 3">
    <name type="scientific">Actinocrispum wychmicini</name>
    <dbReference type="NCBI Taxonomy" id="1213861"/>
    <lineage>
        <taxon>Bacteria</taxon>
        <taxon>Bacillati</taxon>
        <taxon>Actinomycetota</taxon>
        <taxon>Actinomycetes</taxon>
        <taxon>Pseudonocardiales</taxon>
        <taxon>Pseudonocardiaceae</taxon>
        <taxon>Actinocrispum</taxon>
    </lineage>
</organism>
<proteinExistence type="predicted"/>
<feature type="chain" id="PRO_5020874133" evidence="1">
    <location>
        <begin position="25"/>
        <end position="109"/>
    </location>
</feature>
<dbReference type="Proteomes" id="UP000295680">
    <property type="component" value="Unassembled WGS sequence"/>
</dbReference>
<sequence>MRAKLLTLVAVIVSVIGLAPAATAAEDIPPPGCDTVVEPIFAGERVTAYCNYLPYPPSSYRVVAHCAAGGSFWYELGSIAEPGFSPSVAECRGLLLSTARVAGYHIEQR</sequence>
<reference evidence="2 3" key="1">
    <citation type="submission" date="2019-03" db="EMBL/GenBank/DDBJ databases">
        <title>Genomic Encyclopedia of Type Strains, Phase IV (KMG-IV): sequencing the most valuable type-strain genomes for metagenomic binning, comparative biology and taxonomic classification.</title>
        <authorList>
            <person name="Goeker M."/>
        </authorList>
    </citation>
    <scope>NUCLEOTIDE SEQUENCE [LARGE SCALE GENOMIC DNA]</scope>
    <source>
        <strain evidence="2 3">DSM 45934</strain>
    </source>
</reference>
<evidence type="ECO:0000313" key="3">
    <source>
        <dbReference type="Proteomes" id="UP000295680"/>
    </source>
</evidence>
<dbReference type="EMBL" id="SLWS01000001">
    <property type="protein sequence ID" value="TCO65704.1"/>
    <property type="molecule type" value="Genomic_DNA"/>
</dbReference>
<dbReference type="RefSeq" id="WP_132112279.1">
    <property type="nucleotide sequence ID" value="NZ_SLWS01000001.1"/>
</dbReference>
<comment type="caution">
    <text evidence="2">The sequence shown here is derived from an EMBL/GenBank/DDBJ whole genome shotgun (WGS) entry which is preliminary data.</text>
</comment>
<keyword evidence="3" id="KW-1185">Reference proteome</keyword>
<evidence type="ECO:0000313" key="2">
    <source>
        <dbReference type="EMBL" id="TCO65704.1"/>
    </source>
</evidence>
<name>A0A4R2K0A8_9PSEU</name>
<feature type="signal peptide" evidence="1">
    <location>
        <begin position="1"/>
        <end position="24"/>
    </location>
</feature>
<protein>
    <submittedName>
        <fullName evidence="2">Uncharacterized protein</fullName>
    </submittedName>
</protein>
<dbReference type="AlphaFoldDB" id="A0A4R2K0A8"/>
<gene>
    <name evidence="2" type="ORF">EV192_1011496</name>
</gene>
<keyword evidence="1" id="KW-0732">Signal</keyword>
<accession>A0A4R2K0A8</accession>